<proteinExistence type="predicted"/>
<dbReference type="Proteomes" id="UP001280581">
    <property type="component" value="Unassembled WGS sequence"/>
</dbReference>
<dbReference type="EMBL" id="WVTA01000003">
    <property type="protein sequence ID" value="KAK3214482.1"/>
    <property type="molecule type" value="Genomic_DNA"/>
</dbReference>
<dbReference type="AlphaFoldDB" id="A0AAN6M402"/>
<organism evidence="2 3">
    <name type="scientific">Pseudopithomyces chartarum</name>
    <dbReference type="NCBI Taxonomy" id="1892770"/>
    <lineage>
        <taxon>Eukaryota</taxon>
        <taxon>Fungi</taxon>
        <taxon>Dikarya</taxon>
        <taxon>Ascomycota</taxon>
        <taxon>Pezizomycotina</taxon>
        <taxon>Dothideomycetes</taxon>
        <taxon>Pleosporomycetidae</taxon>
        <taxon>Pleosporales</taxon>
        <taxon>Massarineae</taxon>
        <taxon>Didymosphaeriaceae</taxon>
        <taxon>Pseudopithomyces</taxon>
    </lineage>
</organism>
<accession>A0AAN6M402</accession>
<sequence length="321" mass="36032">MATSILEMKLSDYQPSEKLWRFGPEIRNIIFGQVFDNDLSNKDTLELMRASKQLHFEVGSHFYARNQQFEIECEFGAATLPRVKELAATIRKLSTIGANFRQITLLIQFSPAFSFFLQDRLDDMVMEEDHPITAAISDLLSSGISDLIHVVLNGAWFAPGVATALKKRFSERLMFMKLDKAVGMTGLEDLAIYERPLAGFSSSKMCKHLDLYSRDTDELVFTKLATDLDLLGTIPDPESEEGASLRVSEADDEKEFNAELTDDDDVDMEDLIPLDDGEAEEIIQHLTDASNGSADQIHTKSEMQFLVNFAPEILFAPSQKS</sequence>
<protein>
    <submittedName>
        <fullName evidence="2">Uncharacterized protein</fullName>
    </submittedName>
</protein>
<comment type="caution">
    <text evidence="2">The sequence shown here is derived from an EMBL/GenBank/DDBJ whole genome shotgun (WGS) entry which is preliminary data.</text>
</comment>
<reference evidence="2 3" key="1">
    <citation type="submission" date="2021-02" db="EMBL/GenBank/DDBJ databases">
        <title>Genome assembly of Pseudopithomyces chartarum.</title>
        <authorList>
            <person name="Jauregui R."/>
            <person name="Singh J."/>
            <person name="Voisey C."/>
        </authorList>
    </citation>
    <scope>NUCLEOTIDE SEQUENCE [LARGE SCALE GENOMIC DNA]</scope>
    <source>
        <strain evidence="2 3">AGR01</strain>
    </source>
</reference>
<feature type="region of interest" description="Disordered" evidence="1">
    <location>
        <begin position="232"/>
        <end position="255"/>
    </location>
</feature>
<evidence type="ECO:0000256" key="1">
    <source>
        <dbReference type="SAM" id="MobiDB-lite"/>
    </source>
</evidence>
<name>A0AAN6M402_9PLEO</name>
<keyword evidence="3" id="KW-1185">Reference proteome</keyword>
<gene>
    <name evidence="2" type="ORF">GRF29_19g315975</name>
</gene>
<evidence type="ECO:0000313" key="3">
    <source>
        <dbReference type="Proteomes" id="UP001280581"/>
    </source>
</evidence>
<evidence type="ECO:0000313" key="2">
    <source>
        <dbReference type="EMBL" id="KAK3214482.1"/>
    </source>
</evidence>